<dbReference type="InterPro" id="IPR044087">
    <property type="entry name" value="NahD-like"/>
</dbReference>
<protein>
    <recommendedName>
        <fullName evidence="1">2-hydroxychromene-2-carboxylate isomerase</fullName>
        <ecNumber evidence="1">5.99.1.4</ecNumber>
    </recommendedName>
</protein>
<dbReference type="InterPro" id="IPR051924">
    <property type="entry name" value="GST_Kappa/NadH"/>
</dbReference>
<dbReference type="InterPro" id="IPR001853">
    <property type="entry name" value="DSBA-like_thioredoxin_dom"/>
</dbReference>
<dbReference type="PIRSF" id="PIRSF006386">
    <property type="entry name" value="HCCAis_GSTk"/>
    <property type="match status" value="1"/>
</dbReference>
<dbReference type="SUPFAM" id="SSF52833">
    <property type="entry name" value="Thioredoxin-like"/>
    <property type="match status" value="1"/>
</dbReference>
<evidence type="ECO:0000259" key="3">
    <source>
        <dbReference type="Pfam" id="PF01323"/>
    </source>
</evidence>
<reference evidence="4 5" key="1">
    <citation type="submission" date="2016-08" db="EMBL/GenBank/DDBJ databases">
        <title>Draft genome of Amylibacter sp. strain 4G11.</title>
        <authorList>
            <person name="Wong S.-K."/>
            <person name="Hamasaki K."/>
            <person name="Yoshizawa S."/>
        </authorList>
    </citation>
    <scope>NUCLEOTIDE SEQUENCE [LARGE SCALE GENOMIC DNA]</scope>
    <source>
        <strain evidence="4 5">4G11</strain>
    </source>
</reference>
<dbReference type="AlphaFoldDB" id="A0A2G5K9P4"/>
<comment type="catalytic activity">
    <reaction evidence="1">
        <text>2-hydroxychromene-2-carboxylate = (3E)-4-(2-hydroxyphenyl)-2-oxobut-3-enoate</text>
        <dbReference type="Rhea" id="RHEA:27401"/>
        <dbReference type="ChEBI" id="CHEBI:59350"/>
        <dbReference type="ChEBI" id="CHEBI:59353"/>
        <dbReference type="EC" id="5.99.1.4"/>
    </reaction>
</comment>
<name>A0A2G5K9P4_9RHOB</name>
<proteinExistence type="inferred from homology"/>
<dbReference type="EMBL" id="MDGM01000007">
    <property type="protein sequence ID" value="PIB26155.1"/>
    <property type="molecule type" value="Genomic_DNA"/>
</dbReference>
<comment type="caution">
    <text evidence="4">The sequence shown here is derived from an EMBL/GenBank/DDBJ whole genome shotgun (WGS) entry which is preliminary data.</text>
</comment>
<gene>
    <name evidence="4" type="ORF">BFP76_12470</name>
</gene>
<dbReference type="InterPro" id="IPR036249">
    <property type="entry name" value="Thioredoxin-like_sf"/>
</dbReference>
<dbReference type="EC" id="5.99.1.4" evidence="1"/>
<dbReference type="CDD" id="cd03022">
    <property type="entry name" value="DsbA_HCCA_Iso"/>
    <property type="match status" value="1"/>
</dbReference>
<feature type="active site" description="Nucleophile" evidence="2">
    <location>
        <position position="12"/>
    </location>
</feature>
<keyword evidence="5" id="KW-1185">Reference proteome</keyword>
<dbReference type="GO" id="GO:0004364">
    <property type="term" value="F:glutathione transferase activity"/>
    <property type="evidence" value="ECO:0007669"/>
    <property type="project" value="TreeGrafter"/>
</dbReference>
<dbReference type="PANTHER" id="PTHR42943:SF2">
    <property type="entry name" value="GLUTATHIONE S-TRANSFERASE KAPPA 1"/>
    <property type="match status" value="1"/>
</dbReference>
<evidence type="ECO:0000256" key="2">
    <source>
        <dbReference type="PIRSR" id="PIRSR006386-1"/>
    </source>
</evidence>
<accession>A0A2G5K9P4</accession>
<dbReference type="Proteomes" id="UP000231516">
    <property type="component" value="Unassembled WGS sequence"/>
</dbReference>
<dbReference type="RefSeq" id="WP_099591550.1">
    <property type="nucleotide sequence ID" value="NZ_MDGM01000007.1"/>
</dbReference>
<dbReference type="GO" id="GO:0004602">
    <property type="term" value="F:glutathione peroxidase activity"/>
    <property type="evidence" value="ECO:0007669"/>
    <property type="project" value="TreeGrafter"/>
</dbReference>
<dbReference type="GO" id="GO:0006749">
    <property type="term" value="P:glutathione metabolic process"/>
    <property type="evidence" value="ECO:0007669"/>
    <property type="project" value="TreeGrafter"/>
</dbReference>
<evidence type="ECO:0000313" key="4">
    <source>
        <dbReference type="EMBL" id="PIB26155.1"/>
    </source>
</evidence>
<sequence length="197" mass="21660">MAHIDYFTFTLSPFAYLAGDGLEKIAEKHGATITYKPMALMSVFEQTGGTPPAQRHESRKNYRMQEFVRVSKKLDMKMNFQPAHWPTNPAPSCYAIIAAQEAGGGDVGGLVQSLLRACWAEEKDISQDDVVRACLSANGFDEGLADSGMLTGATIFESNTEEAVQRGVFGAPTYLVDDQVFWGQDRLSYLDDYLAGK</sequence>
<feature type="domain" description="DSBA-like thioredoxin" evidence="3">
    <location>
        <begin position="4"/>
        <end position="194"/>
    </location>
</feature>
<dbReference type="GO" id="GO:0018845">
    <property type="term" value="F:2-hydroxychromene-2-carboxylate isomerase activity"/>
    <property type="evidence" value="ECO:0007669"/>
    <property type="project" value="UniProtKB-UniRule"/>
</dbReference>
<dbReference type="Pfam" id="PF01323">
    <property type="entry name" value="DSBA"/>
    <property type="match status" value="1"/>
</dbReference>
<organism evidence="4 5">
    <name type="scientific">Paramylibacter kogurei</name>
    <dbReference type="NCBI Taxonomy" id="1889778"/>
    <lineage>
        <taxon>Bacteria</taxon>
        <taxon>Pseudomonadati</taxon>
        <taxon>Pseudomonadota</taxon>
        <taxon>Alphaproteobacteria</taxon>
        <taxon>Rhodobacterales</taxon>
        <taxon>Paracoccaceae</taxon>
        <taxon>Paramylibacter</taxon>
    </lineage>
</organism>
<dbReference type="PANTHER" id="PTHR42943">
    <property type="entry name" value="GLUTATHIONE S-TRANSFERASE KAPPA"/>
    <property type="match status" value="1"/>
</dbReference>
<keyword evidence="1 4" id="KW-0413">Isomerase</keyword>
<evidence type="ECO:0000256" key="1">
    <source>
        <dbReference type="PIRNR" id="PIRNR006386"/>
    </source>
</evidence>
<comment type="similarity">
    <text evidence="1">Belongs to the GST superfamily. NadH family.</text>
</comment>
<evidence type="ECO:0000313" key="5">
    <source>
        <dbReference type="Proteomes" id="UP000231516"/>
    </source>
</evidence>
<dbReference type="Gene3D" id="3.40.30.10">
    <property type="entry name" value="Glutaredoxin"/>
    <property type="match status" value="1"/>
</dbReference>
<dbReference type="OrthoDB" id="5244108at2"/>
<dbReference type="GO" id="GO:1901170">
    <property type="term" value="P:naphthalene catabolic process"/>
    <property type="evidence" value="ECO:0007669"/>
    <property type="project" value="InterPro"/>
</dbReference>
<dbReference type="InterPro" id="IPR014440">
    <property type="entry name" value="HCCAis_GSTk"/>
</dbReference>